<accession>A0AA88DNE3</accession>
<organism evidence="2 3">
    <name type="scientific">Ficus carica</name>
    <name type="common">Common fig</name>
    <dbReference type="NCBI Taxonomy" id="3494"/>
    <lineage>
        <taxon>Eukaryota</taxon>
        <taxon>Viridiplantae</taxon>
        <taxon>Streptophyta</taxon>
        <taxon>Embryophyta</taxon>
        <taxon>Tracheophyta</taxon>
        <taxon>Spermatophyta</taxon>
        <taxon>Magnoliopsida</taxon>
        <taxon>eudicotyledons</taxon>
        <taxon>Gunneridae</taxon>
        <taxon>Pentapetalae</taxon>
        <taxon>rosids</taxon>
        <taxon>fabids</taxon>
        <taxon>Rosales</taxon>
        <taxon>Moraceae</taxon>
        <taxon>Ficeae</taxon>
        <taxon>Ficus</taxon>
    </lineage>
</organism>
<evidence type="ECO:0000313" key="3">
    <source>
        <dbReference type="Proteomes" id="UP001187192"/>
    </source>
</evidence>
<dbReference type="InterPro" id="IPR014729">
    <property type="entry name" value="Rossmann-like_a/b/a_fold"/>
</dbReference>
<protein>
    <recommendedName>
        <fullName evidence="1">UspA domain-containing protein</fullName>
    </recommendedName>
</protein>
<evidence type="ECO:0000313" key="2">
    <source>
        <dbReference type="EMBL" id="GMN57944.1"/>
    </source>
</evidence>
<dbReference type="AlphaFoldDB" id="A0AA88DNE3"/>
<dbReference type="Gene3D" id="3.40.50.620">
    <property type="entry name" value="HUPs"/>
    <property type="match status" value="1"/>
</dbReference>
<name>A0AA88DNE3_FICCA</name>
<dbReference type="SUPFAM" id="SSF52402">
    <property type="entry name" value="Adenine nucleotide alpha hydrolases-like"/>
    <property type="match status" value="1"/>
</dbReference>
<dbReference type="InterPro" id="IPR006016">
    <property type="entry name" value="UspA"/>
</dbReference>
<dbReference type="Pfam" id="PF00582">
    <property type="entry name" value="Usp"/>
    <property type="match status" value="1"/>
</dbReference>
<reference evidence="2" key="1">
    <citation type="submission" date="2023-07" db="EMBL/GenBank/DDBJ databases">
        <title>draft genome sequence of fig (Ficus carica).</title>
        <authorList>
            <person name="Takahashi T."/>
            <person name="Nishimura K."/>
        </authorList>
    </citation>
    <scope>NUCLEOTIDE SEQUENCE</scope>
</reference>
<dbReference type="PANTHER" id="PTHR47848:SF1">
    <property type="entry name" value="ADENINE NUCLEOTIDE ALPHA HYDROLASES-LIKE SUPERFAMILY PROTEIN"/>
    <property type="match status" value="1"/>
</dbReference>
<evidence type="ECO:0000259" key="1">
    <source>
        <dbReference type="Pfam" id="PF00582"/>
    </source>
</evidence>
<feature type="domain" description="UspA" evidence="1">
    <location>
        <begin position="4"/>
        <end position="122"/>
    </location>
</feature>
<dbReference type="Proteomes" id="UP001187192">
    <property type="component" value="Unassembled WGS sequence"/>
</dbReference>
<dbReference type="EMBL" id="BTGU01000074">
    <property type="protein sequence ID" value="GMN57944.1"/>
    <property type="molecule type" value="Genomic_DNA"/>
</dbReference>
<keyword evidence="3" id="KW-1185">Reference proteome</keyword>
<gene>
    <name evidence="2" type="ORF">TIFTF001_027044</name>
</gene>
<dbReference type="PANTHER" id="PTHR47848">
    <property type="entry name" value="ADENINE NUCLEOTIDE ALPHA HYDROLASES-LIKE SUPERFAMILY PROTEIN"/>
    <property type="match status" value="1"/>
</dbReference>
<sequence length="158" mass="17660">MDERRIVVVVEEVEVARTALQWALHNLLRYGDTITLLHVFPANNSGGRSSKSKLKKNRLLRLKGFQLALSFQDICNTYSNTKVEIVVTEGDQEGRKISAMVRQIGASVLVVGLHDHSFLYKLGVGNGNITWRERGRKTISCGWGSPSSSPQNFWGFLS</sequence>
<proteinExistence type="predicted"/>
<comment type="caution">
    <text evidence="2">The sequence shown here is derived from an EMBL/GenBank/DDBJ whole genome shotgun (WGS) entry which is preliminary data.</text>
</comment>